<reference evidence="2" key="1">
    <citation type="journal article" date="2020" name="Cell">
        <title>Large-Scale Comparative Analyses of Tick Genomes Elucidate Their Genetic Diversity and Vector Capacities.</title>
        <authorList>
            <consortium name="Tick Genome and Microbiome Consortium (TIGMIC)"/>
            <person name="Jia N."/>
            <person name="Wang J."/>
            <person name="Shi W."/>
            <person name="Du L."/>
            <person name="Sun Y."/>
            <person name="Zhan W."/>
            <person name="Jiang J.F."/>
            <person name="Wang Q."/>
            <person name="Zhang B."/>
            <person name="Ji P."/>
            <person name="Bell-Sakyi L."/>
            <person name="Cui X.M."/>
            <person name="Yuan T.T."/>
            <person name="Jiang B.G."/>
            <person name="Yang W.F."/>
            <person name="Lam T.T."/>
            <person name="Chang Q.C."/>
            <person name="Ding S.J."/>
            <person name="Wang X.J."/>
            <person name="Zhu J.G."/>
            <person name="Ruan X.D."/>
            <person name="Zhao L."/>
            <person name="Wei J.T."/>
            <person name="Ye R.Z."/>
            <person name="Que T.C."/>
            <person name="Du C.H."/>
            <person name="Zhou Y.H."/>
            <person name="Cheng J.X."/>
            <person name="Dai P.F."/>
            <person name="Guo W.B."/>
            <person name="Han X.H."/>
            <person name="Huang E.J."/>
            <person name="Li L.F."/>
            <person name="Wei W."/>
            <person name="Gao Y.C."/>
            <person name="Liu J.Z."/>
            <person name="Shao H.Z."/>
            <person name="Wang X."/>
            <person name="Wang C.C."/>
            <person name="Yang T.C."/>
            <person name="Huo Q.B."/>
            <person name="Li W."/>
            <person name="Chen H.Y."/>
            <person name="Chen S.E."/>
            <person name="Zhou L.G."/>
            <person name="Ni X.B."/>
            <person name="Tian J.H."/>
            <person name="Sheng Y."/>
            <person name="Liu T."/>
            <person name="Pan Y.S."/>
            <person name="Xia L.Y."/>
            <person name="Li J."/>
            <person name="Zhao F."/>
            <person name="Cao W.C."/>
        </authorList>
    </citation>
    <scope>NUCLEOTIDE SEQUENCE</scope>
    <source>
        <strain evidence="2">Rmic-2018</strain>
    </source>
</reference>
<feature type="compositionally biased region" description="Low complexity" evidence="1">
    <location>
        <begin position="413"/>
        <end position="430"/>
    </location>
</feature>
<feature type="compositionally biased region" description="Low complexity" evidence="1">
    <location>
        <begin position="325"/>
        <end position="334"/>
    </location>
</feature>
<dbReference type="AlphaFoldDB" id="A0A9J6DQ69"/>
<evidence type="ECO:0000313" key="2">
    <source>
        <dbReference type="EMBL" id="KAH8024220.1"/>
    </source>
</evidence>
<feature type="compositionally biased region" description="Basic and acidic residues" evidence="1">
    <location>
        <begin position="35"/>
        <end position="47"/>
    </location>
</feature>
<dbReference type="EMBL" id="JABSTU010000008">
    <property type="protein sequence ID" value="KAH8024220.1"/>
    <property type="molecule type" value="Genomic_DNA"/>
</dbReference>
<feature type="region of interest" description="Disordered" evidence="1">
    <location>
        <begin position="281"/>
        <end position="430"/>
    </location>
</feature>
<proteinExistence type="predicted"/>
<dbReference type="Proteomes" id="UP000821866">
    <property type="component" value="Chromosome 6"/>
</dbReference>
<feature type="compositionally biased region" description="Low complexity" evidence="1">
    <location>
        <begin position="65"/>
        <end position="79"/>
    </location>
</feature>
<reference evidence="2" key="2">
    <citation type="submission" date="2021-09" db="EMBL/GenBank/DDBJ databases">
        <authorList>
            <person name="Jia N."/>
            <person name="Wang J."/>
            <person name="Shi W."/>
            <person name="Du L."/>
            <person name="Sun Y."/>
            <person name="Zhan W."/>
            <person name="Jiang J."/>
            <person name="Wang Q."/>
            <person name="Zhang B."/>
            <person name="Ji P."/>
            <person name="Sakyi L.B."/>
            <person name="Cui X."/>
            <person name="Yuan T."/>
            <person name="Jiang B."/>
            <person name="Yang W."/>
            <person name="Lam T.T.-Y."/>
            <person name="Chang Q."/>
            <person name="Ding S."/>
            <person name="Wang X."/>
            <person name="Zhu J."/>
            <person name="Ruan X."/>
            <person name="Zhao L."/>
            <person name="Wei J."/>
            <person name="Que T."/>
            <person name="Du C."/>
            <person name="Cheng J."/>
            <person name="Dai P."/>
            <person name="Han X."/>
            <person name="Huang E."/>
            <person name="Gao Y."/>
            <person name="Liu J."/>
            <person name="Shao H."/>
            <person name="Ye R."/>
            <person name="Li L."/>
            <person name="Wei W."/>
            <person name="Wang X."/>
            <person name="Wang C."/>
            <person name="Huo Q."/>
            <person name="Li W."/>
            <person name="Guo W."/>
            <person name="Chen H."/>
            <person name="Chen S."/>
            <person name="Zhou L."/>
            <person name="Zhou L."/>
            <person name="Ni X."/>
            <person name="Tian J."/>
            <person name="Zhou Y."/>
            <person name="Sheng Y."/>
            <person name="Liu T."/>
            <person name="Pan Y."/>
            <person name="Xia L."/>
            <person name="Li J."/>
            <person name="Zhao F."/>
            <person name="Cao W."/>
        </authorList>
    </citation>
    <scope>NUCLEOTIDE SEQUENCE</scope>
    <source>
        <strain evidence="2">Rmic-2018</strain>
        <tissue evidence="2">Larvae</tissue>
    </source>
</reference>
<evidence type="ECO:0000313" key="3">
    <source>
        <dbReference type="Proteomes" id="UP000821866"/>
    </source>
</evidence>
<evidence type="ECO:0000256" key="1">
    <source>
        <dbReference type="SAM" id="MobiDB-lite"/>
    </source>
</evidence>
<name>A0A9J6DQ69_RHIMP</name>
<protein>
    <submittedName>
        <fullName evidence="2">Uncharacterized protein</fullName>
    </submittedName>
</protein>
<feature type="region of interest" description="Disordered" evidence="1">
    <location>
        <begin position="585"/>
        <end position="623"/>
    </location>
</feature>
<sequence>MIEAGGPSSSSRKKSSIGDVIRTPDQPGQGVAKSSSRDSRKSDKDGAQADGNGPSSTNAPEIDTKGSASSSSSTSTTTSEKYKRRKSRRKHRHRDSGPCCCPMYEVEVIQTAGGKQRLQPGSKPGMQVVTTETVTKRLYTYNMNIDLPEGVRISPRGKLVEDQGVSAENPAYDNMQQYGAQPTYQSPYGQAYSQPQRPQLMYPPQDQMGAPAERYMQLQQRQISANGRSAAIMQISSNEMLPLREVSPPLMSQNLGGQMQTIRPLQKADSLVFQCLCGHDRGERKSSTTTTTTTNTNTSSTTSPTSTSTKTTRTSNSSRKKGRRSSTSTTTTKSGSKKKGNKSGTSSTKTNQKNSRNKTSTSSTSTKTSQTKNGNKSGTSSTSTKTSQTKNGNKSSTSSTTTKTSQKNKENRSSSSSSSSSSSTTSTSTQSTLKKNECKSGFVQVQIRCDKCKQRKTYLVCRVCYSRHKITTCKDCKGTATTEYIRYPSQNDPVRMAGRIVPCRPALPCPPPESYQLQQQQLQPYGEDDMLRALSNANAALIVCCSSKTMLPANNAGVYRDPGAAYGHGPVTTNFVLGIVNASDVNESSSTSSSTTTTTSSSRTPVKSRRKSRTHSRDKTRTR</sequence>
<feature type="compositionally biased region" description="Low complexity" evidence="1">
    <location>
        <begin position="588"/>
        <end position="605"/>
    </location>
</feature>
<comment type="caution">
    <text evidence="2">The sequence shown here is derived from an EMBL/GenBank/DDBJ whole genome shotgun (WGS) entry which is preliminary data.</text>
</comment>
<keyword evidence="3" id="KW-1185">Reference proteome</keyword>
<feature type="compositionally biased region" description="Low complexity" evidence="1">
    <location>
        <begin position="342"/>
        <end position="405"/>
    </location>
</feature>
<accession>A0A9J6DQ69</accession>
<gene>
    <name evidence="2" type="ORF">HPB51_022323</name>
</gene>
<feature type="compositionally biased region" description="Low complexity" evidence="1">
    <location>
        <begin position="287"/>
        <end position="317"/>
    </location>
</feature>
<organism evidence="2 3">
    <name type="scientific">Rhipicephalus microplus</name>
    <name type="common">Cattle tick</name>
    <name type="synonym">Boophilus microplus</name>
    <dbReference type="NCBI Taxonomy" id="6941"/>
    <lineage>
        <taxon>Eukaryota</taxon>
        <taxon>Metazoa</taxon>
        <taxon>Ecdysozoa</taxon>
        <taxon>Arthropoda</taxon>
        <taxon>Chelicerata</taxon>
        <taxon>Arachnida</taxon>
        <taxon>Acari</taxon>
        <taxon>Parasitiformes</taxon>
        <taxon>Ixodida</taxon>
        <taxon>Ixodoidea</taxon>
        <taxon>Ixodidae</taxon>
        <taxon>Rhipicephalinae</taxon>
        <taxon>Rhipicephalus</taxon>
        <taxon>Boophilus</taxon>
    </lineage>
</organism>
<feature type="compositionally biased region" description="Basic residues" evidence="1">
    <location>
        <begin position="82"/>
        <end position="94"/>
    </location>
</feature>
<feature type="region of interest" description="Disordered" evidence="1">
    <location>
        <begin position="1"/>
        <end position="99"/>
    </location>
</feature>